<dbReference type="InParanoid" id="C3ZSG3"/>
<gene>
    <name evidence="2" type="ORF">BRAFLDRAFT_79472</name>
</gene>
<reference evidence="2" key="1">
    <citation type="journal article" date="2008" name="Nature">
        <title>The amphioxus genome and the evolution of the chordate karyotype.</title>
        <authorList>
            <consortium name="US DOE Joint Genome Institute (JGI-PGF)"/>
            <person name="Putnam N.H."/>
            <person name="Butts T."/>
            <person name="Ferrier D.E.K."/>
            <person name="Furlong R.F."/>
            <person name="Hellsten U."/>
            <person name="Kawashima T."/>
            <person name="Robinson-Rechavi M."/>
            <person name="Shoguchi E."/>
            <person name="Terry A."/>
            <person name="Yu J.-K."/>
            <person name="Benito-Gutierrez E.L."/>
            <person name="Dubchak I."/>
            <person name="Garcia-Fernandez J."/>
            <person name="Gibson-Brown J.J."/>
            <person name="Grigoriev I.V."/>
            <person name="Horton A.C."/>
            <person name="de Jong P.J."/>
            <person name="Jurka J."/>
            <person name="Kapitonov V.V."/>
            <person name="Kohara Y."/>
            <person name="Kuroki Y."/>
            <person name="Lindquist E."/>
            <person name="Lucas S."/>
            <person name="Osoegawa K."/>
            <person name="Pennacchio L.A."/>
            <person name="Salamov A.A."/>
            <person name="Satou Y."/>
            <person name="Sauka-Spengler T."/>
            <person name="Schmutz J."/>
            <person name="Shin-I T."/>
            <person name="Toyoda A."/>
            <person name="Bronner-Fraser M."/>
            <person name="Fujiyama A."/>
            <person name="Holland L.Z."/>
            <person name="Holland P.W.H."/>
            <person name="Satoh N."/>
            <person name="Rokhsar D.S."/>
        </authorList>
    </citation>
    <scope>NUCLEOTIDE SEQUENCE [LARGE SCALE GENOMIC DNA]</scope>
    <source>
        <strain evidence="2">S238N-H82</strain>
        <tissue evidence="2">Testes</tissue>
    </source>
</reference>
<evidence type="ECO:0000259" key="1">
    <source>
        <dbReference type="PROSITE" id="PS50853"/>
    </source>
</evidence>
<dbReference type="SUPFAM" id="SSF49265">
    <property type="entry name" value="Fibronectin type III"/>
    <property type="match status" value="2"/>
</dbReference>
<name>C3ZSG3_BRAFL</name>
<dbReference type="PANTHER" id="PTHR16897:SF2">
    <property type="entry name" value="OS03G0226600 PROTEIN"/>
    <property type="match status" value="1"/>
</dbReference>
<dbReference type="SMART" id="SM00060">
    <property type="entry name" value="FN3"/>
    <property type="match status" value="6"/>
</dbReference>
<feature type="domain" description="Fibronectin type-III" evidence="1">
    <location>
        <begin position="1244"/>
        <end position="1345"/>
    </location>
</feature>
<dbReference type="eggNOG" id="ENOG502RIGR">
    <property type="taxonomic scope" value="Eukaryota"/>
</dbReference>
<dbReference type="InterPro" id="IPR036116">
    <property type="entry name" value="FN3_sf"/>
</dbReference>
<protein>
    <recommendedName>
        <fullName evidence="1">Fibronectin type-III domain-containing protein</fullName>
    </recommendedName>
</protein>
<evidence type="ECO:0000313" key="2">
    <source>
        <dbReference type="EMBL" id="EEN44528.1"/>
    </source>
</evidence>
<accession>C3ZSG3</accession>
<sequence length="2733" mass="300921">MADPRVVHGEGQVAVHKVNESECSPPTCTCIPKDKECYIRNYQFELDDDKMNNSLGTHDFDYYFVITVTNNAMLQTQTTFQVTVDASPPLPGHVHDSLPGETDTDYQQDVIIQASWEGFFDRESGVMFYLVAITQECLTLEIMASTGNDSFRTNTTSTYVTWEAPHPGTYYCTVVAFNRALEPSEPVCSDGVTVDTTPPVLREVVVDNAHYKPGLLQDGEGNVWMVDRNGYRYPAPTCGNRSREVDDIELWPLLQPLNSSVDPKDIDDSDCHVYEPLSTKAYLSQDNKLTVHWYGQDQESDIYDYEVGLSSTESPDVPDVLPFISTNSRPHFSTYHPNLGEGKQFYLVIRAINRAQMATTKVLGPYIVDVTPPTFSGQIKVSLEQQDKQQMLVGRWEEDAFFETDGDDALITYEFAVGHSPGSSEVHPFTPLPATGNDLCNVTFPPVCVSVPVSSLDWQLHGTHTYYLSVRVENTAGLSLVASSGPYVHVIDLPSRGVVMEVSDAQREASVFGHEGDIDFQNTTEELHCEWRGFSHPHLTVTYQVGVGTTPGADDVITFADAGIETHFSWTHLQLQRFQMYYVTVIALTEAGNTSVTSDGVRVVLDDDVINGTNVYDGQECNAPGYNITFSHHAGFPYGDCAEDINYQASTTAVGAHWSITDDIRPFVRHIEWSLQREDVINGATVWEQVTDFRNVQLSPEATWTSLSLTSGDKYRSVLRLCHTAGCFKPLFSDGFRVLHDPPIPGQITDISYNSTAGVLTFTWERFTHGHMTPGSDSYMLGYEWTLTSEMSSRPAKHGDVILPWQAIGHPTQTGSKLTCTVTFDHPLDFTHCLRLLVRGYNKAGLSSSSSRDVINCDTDNPADFSTPIVIDAVGEYDQLSSNKTSDIFLETNQRWSSPDKEFTPASTKLSAVWPTLRHGLYNWKVISADSIRHWAYVTSQHALRYSDYECDSPEVLACGTSKDNFVNVPGLQLHHGRRYHICIHADRTVLQFETFEQTLAEVDTCSNGITVDLTPPLPGQVWINRRDRDFQTSVSELYVFWDSFVDVEEHGMSSHHSGIQKYELAIGSSPSGVDIQDFRDQGVTNMAAVHNLHLQQGHTYYATIRATDYVGFSVTSVSQGVTIDVTAPMVTDAKIDVGGRYHLSTSSVTARWDGVFLDPESGISHYEWSVGSGPGHADIMPFTRTESEEAVSDPALDLQLQEGHAYYVSVKAYNGAGLSVIAVSWPTVVESSPPEPGVVYDGVPSAHHQDADFQTELDTLRARWEGFYDAHTAILGYEWNVGTCPGCDDVMEAEHVGLLTDVSASHLGLVPGKKYYVTVTACNAADLCTSVSSDGVIIDNSPPAPGVVYDGVDDMDSHFQASRTTLGAHWFGFHDPHSGLSHYEWRAGTTPGGEDLYGTTRLHLTELVHISQLDPPLPLNHTVYITVRAYNQAGLYVERTSNGFYVDESSPVMLEEPQFDLTQGSIIPDTQVWRTTLSVRWEVVDPESSIERQHLSVITHHQAGMDIEPVEIAGSIRDFRFTNLSLHDGDTYYVRLVACNGAKLCTSGQTHGVLVDSTPPTVGMLAVQTDHAAQLWRHRDGWMTYHQQNGTAPPHVRLAWLGFTDIHTGIQEYHVTIGSTFGGTDLTASFLNIRYDGDSVVLPHQDGPSHEDEGAVQVAVVNLTRNLTDREHIYVTLWAVNKVGLHSIVVHEALEVVPSNPHSGLLSLVRRCDVHTCEGDCTCAPQNQKCAPLLTGCQNVANRTEYQQVLVYDLTDLSSQTAPDADVTLSQCTLGARWETVPGGIPVQRCEWSAGQEGKAAGTGVFDLNNDRIWYDVGLRTSAVLSIRRDRREDIVPYTSYNLSDTTSEVLIDGVTLQSGVKYFSNVRAYSHAGLHTTVSSDGFLVDTEPPSAGIVYDGANIHDMDFQNCSSHVAASWHGFSDLQSYIHHYVWCVGSTPGTDDILTCTDVGISLAEVKEISPALPTGTKYFSTVYAVDAAGLTSSPAVSDGILVDTTPPEVLNKFNFGPNLLDNPSFENIQSSASTNLISDLGSAGNVGLTGTDNSSASNSSHVNLRNNSFTSANNGEPAHWNISGVAAVMSPSTAVSHHGVSYLLLHGSISQLIPTSPGERYRLTLHASPIFPSNTPVVAQEGYVISPGMHRVFKLYQRPSHLEGAELHVDRNITWHKHVFYFTAVEHVSEVVIGSVGPWSGITLDDVKVQEMRQGSRPPPANPNPTNQLTSPVHLETSFAHDWTSVCAAWDFVDPESPIVGYSWAIGTVRGGTQLQDFKTVGRNTHAHNEDVRLSHGSFVHVTVVAENEAALRSVVYSDPVLVDLTPPVISLVKATLYSATFDLTGHLTHGDTVYSTVRCHNYAGMTSHVTSNGVTIVSQPPNSDQAIVETMSAPQFYYPTRASHQSAADVIHLSWEGFFDVSGIKNYQRINKDMSCICLFLHLAFLFTAGRFQSWWPRQGVMMFDWTGVFLSNSSLIYEVSIGTMAAGSDVMQWRETDKTEMRLDVKKSRPCCQQDGSDEEDVDFQQSKTVTVHWNVTDDESGVEFCEVAIGLSPGSGEVHRFTQQATLYSATFDLTGHLTHGDTVYSTVRCHNYAGMTSHVTSNGVTIVSQPPNSDQAIVETMSAPQFYYPTRASHQSAADVIHLSWEGFFDVSGIKNYQCRVTGPGLTDFPWIDVGLTGQTHATLSGLHLHNYNRYEVHVRAVNHVGLVSDDVISEIYVEMERPLQAGSRAGGPSRE</sequence>
<dbReference type="EMBL" id="GG666673">
    <property type="protein sequence ID" value="EEN44528.1"/>
    <property type="molecule type" value="Genomic_DNA"/>
</dbReference>
<dbReference type="InterPro" id="IPR003961">
    <property type="entry name" value="FN3_dom"/>
</dbReference>
<feature type="domain" description="Fibronectin type-III" evidence="1">
    <location>
        <begin position="1134"/>
        <end position="1235"/>
    </location>
</feature>
<organism>
    <name type="scientific">Branchiostoma floridae</name>
    <name type="common">Florida lancelet</name>
    <name type="synonym">Amphioxus</name>
    <dbReference type="NCBI Taxonomy" id="7739"/>
    <lineage>
        <taxon>Eukaryota</taxon>
        <taxon>Metazoa</taxon>
        <taxon>Chordata</taxon>
        <taxon>Cephalochordata</taxon>
        <taxon>Leptocardii</taxon>
        <taxon>Amphioxiformes</taxon>
        <taxon>Branchiostomatidae</taxon>
        <taxon>Branchiostoma</taxon>
    </lineage>
</organism>
<proteinExistence type="predicted"/>
<dbReference type="STRING" id="7739.C3ZSG3"/>
<dbReference type="PANTHER" id="PTHR16897">
    <property type="entry name" value="OS10G0105400 PROTEIN"/>
    <property type="match status" value="1"/>
</dbReference>
<dbReference type="PROSITE" id="PS50853">
    <property type="entry name" value="FN3"/>
    <property type="match status" value="2"/>
</dbReference>
<dbReference type="CDD" id="cd00063">
    <property type="entry name" value="FN3"/>
    <property type="match status" value="1"/>
</dbReference>